<dbReference type="OrthoDB" id="6513908at2759"/>
<dbReference type="Proteomes" id="UP000728032">
    <property type="component" value="Unassembled WGS sequence"/>
</dbReference>
<evidence type="ECO:0000313" key="1">
    <source>
        <dbReference type="EMBL" id="CAD7651303.1"/>
    </source>
</evidence>
<dbReference type="EMBL" id="OC919419">
    <property type="protein sequence ID" value="CAD7651303.1"/>
    <property type="molecule type" value="Genomic_DNA"/>
</dbReference>
<sequence length="110" mass="12546">MFKEYYIESEISFFESTTETHLNKLPKAQKPLPSKEDCISLWNAVGGEGGNLRNVAAKSSVAMGGVLKLYEDCLRSEEGIRYRRNYWSKSSDKTNKISDISKIIMNLYEP</sequence>
<organism evidence="1">
    <name type="scientific">Oppiella nova</name>
    <dbReference type="NCBI Taxonomy" id="334625"/>
    <lineage>
        <taxon>Eukaryota</taxon>
        <taxon>Metazoa</taxon>
        <taxon>Ecdysozoa</taxon>
        <taxon>Arthropoda</taxon>
        <taxon>Chelicerata</taxon>
        <taxon>Arachnida</taxon>
        <taxon>Acari</taxon>
        <taxon>Acariformes</taxon>
        <taxon>Sarcoptiformes</taxon>
        <taxon>Oribatida</taxon>
        <taxon>Brachypylina</taxon>
        <taxon>Oppioidea</taxon>
        <taxon>Oppiidae</taxon>
        <taxon>Oppiella</taxon>
    </lineage>
</organism>
<keyword evidence="2" id="KW-1185">Reference proteome</keyword>
<dbReference type="AlphaFoldDB" id="A0A7R9QP00"/>
<name>A0A7R9QP00_9ACAR</name>
<gene>
    <name evidence="1" type="ORF">ONB1V03_LOCUS8237</name>
</gene>
<proteinExistence type="predicted"/>
<evidence type="ECO:0000313" key="2">
    <source>
        <dbReference type="Proteomes" id="UP000728032"/>
    </source>
</evidence>
<reference evidence="1" key="1">
    <citation type="submission" date="2020-11" db="EMBL/GenBank/DDBJ databases">
        <authorList>
            <person name="Tran Van P."/>
        </authorList>
    </citation>
    <scope>NUCLEOTIDE SEQUENCE</scope>
</reference>
<protein>
    <submittedName>
        <fullName evidence="1">Uncharacterized protein</fullName>
    </submittedName>
</protein>
<dbReference type="EMBL" id="CAJPVJ010004594">
    <property type="protein sequence ID" value="CAG2168753.1"/>
    <property type="molecule type" value="Genomic_DNA"/>
</dbReference>
<accession>A0A7R9QP00</accession>